<evidence type="ECO:0000313" key="2">
    <source>
        <dbReference type="Proteomes" id="UP000006697"/>
    </source>
</evidence>
<dbReference type="STRING" id="204773.HEAR2725"/>
<organism evidence="1 2">
    <name type="scientific">Herminiimonas arsenicoxydans</name>
    <dbReference type="NCBI Taxonomy" id="204773"/>
    <lineage>
        <taxon>Bacteria</taxon>
        <taxon>Pseudomonadati</taxon>
        <taxon>Pseudomonadota</taxon>
        <taxon>Betaproteobacteria</taxon>
        <taxon>Burkholderiales</taxon>
        <taxon>Oxalobacteraceae</taxon>
        <taxon>Herminiimonas</taxon>
    </lineage>
</organism>
<dbReference type="EMBL" id="CU207211">
    <property type="protein sequence ID" value="CAL62845.1"/>
    <property type="molecule type" value="Genomic_DNA"/>
</dbReference>
<dbReference type="AlphaFoldDB" id="A4G8K8"/>
<protein>
    <submittedName>
        <fullName evidence="1">Uncharacterized protein</fullName>
    </submittedName>
</protein>
<gene>
    <name evidence="1" type="ordered locus">HEAR2725</name>
</gene>
<proteinExistence type="predicted"/>
<sequence length="74" mass="8403">MTRILSLLPTKKRAVADCNFVVLKQGVPIKNLTTAIPNNTFRILNTIYILKKMSIIRAYKMIGILNNRPAPYSQ</sequence>
<reference evidence="1 2" key="1">
    <citation type="journal article" date="2007" name="PLoS Genet.">
        <title>A tale of two oxidation states: bacterial colonization of arsenic-rich environments.</title>
        <authorList>
            <person name="Muller D."/>
            <person name="Medigue C."/>
            <person name="Koechler S."/>
            <person name="Barbe V."/>
            <person name="Barakat M."/>
            <person name="Talla E."/>
            <person name="Bonnefoy V."/>
            <person name="Krin E."/>
            <person name="Arsene-Ploetze F."/>
            <person name="Carapito C."/>
            <person name="Chandler M."/>
            <person name="Cournoyer B."/>
            <person name="Cruveiller S."/>
            <person name="Dossat C."/>
            <person name="Duval S."/>
            <person name="Heymann M."/>
            <person name="Leize E."/>
            <person name="Lieutaud A."/>
            <person name="Lievremont D."/>
            <person name="Makita Y."/>
            <person name="Mangenot S."/>
            <person name="Nitschke W."/>
            <person name="Ortet P."/>
            <person name="Perdrial N."/>
            <person name="Schoepp B."/>
            <person name="Siguier N."/>
            <person name="Simeonova D.D."/>
            <person name="Rouy Z."/>
            <person name="Segurens B."/>
            <person name="Turlin E."/>
            <person name="Vallenet D."/>
            <person name="Van Dorsselaer A."/>
            <person name="Weiss S."/>
            <person name="Weissenbach J."/>
            <person name="Lett M.C."/>
            <person name="Danchin A."/>
            <person name="Bertin P.N."/>
        </authorList>
    </citation>
    <scope>NUCLEOTIDE SEQUENCE [LARGE SCALE GENOMIC DNA]</scope>
    <source>
        <strain evidence="2">ULPAs1</strain>
    </source>
</reference>
<dbReference type="HOGENOM" id="CLU_2682790_0_0_4"/>
<dbReference type="KEGG" id="har:HEAR2725"/>
<dbReference type="Proteomes" id="UP000006697">
    <property type="component" value="Chromosome"/>
</dbReference>
<name>A4G8K8_HERAR</name>
<evidence type="ECO:0000313" key="1">
    <source>
        <dbReference type="EMBL" id="CAL62845.1"/>
    </source>
</evidence>
<accession>A4G8K8</accession>
<keyword evidence="2" id="KW-1185">Reference proteome</keyword>